<feature type="transmembrane region" description="Helical" evidence="17">
    <location>
        <begin position="12"/>
        <end position="39"/>
    </location>
</feature>
<dbReference type="GO" id="GO:0043337">
    <property type="term" value="F:cardiolipin synthase (CMP-forming)"/>
    <property type="evidence" value="ECO:0007669"/>
    <property type="project" value="UniProtKB-EC"/>
</dbReference>
<keyword evidence="13" id="KW-0594">Phospholipid biosynthesis</keyword>
<evidence type="ECO:0000256" key="11">
    <source>
        <dbReference type="ARBA" id="ARBA00023098"/>
    </source>
</evidence>
<evidence type="ECO:0000313" key="19">
    <source>
        <dbReference type="Proteomes" id="UP001429580"/>
    </source>
</evidence>
<protein>
    <recommendedName>
        <fullName evidence="6">CDP-diacylglycerol--glycerol-3-phosphate 3-phosphatidyltransferase</fullName>
        <ecNumber evidence="5">2.7.8.5</ecNumber>
    </recommendedName>
</protein>
<evidence type="ECO:0000313" key="18">
    <source>
        <dbReference type="EMBL" id="NIJ56324.1"/>
    </source>
</evidence>
<dbReference type="InterPro" id="IPR050324">
    <property type="entry name" value="CDP-alcohol_PTase-I"/>
</dbReference>
<dbReference type="EMBL" id="JAASQI010000001">
    <property type="protein sequence ID" value="NIJ56324.1"/>
    <property type="molecule type" value="Genomic_DNA"/>
</dbReference>
<proteinExistence type="inferred from homology"/>
<keyword evidence="10 17" id="KW-1133">Transmembrane helix</keyword>
<reference evidence="18 19" key="1">
    <citation type="submission" date="2020-03" db="EMBL/GenBank/DDBJ databases">
        <title>Genomic Encyclopedia of Type Strains, Phase IV (KMG-IV): sequencing the most valuable type-strain genomes for metagenomic binning, comparative biology and taxonomic classification.</title>
        <authorList>
            <person name="Goeker M."/>
        </authorList>
    </citation>
    <scope>NUCLEOTIDE SEQUENCE [LARGE SCALE GENOMIC DNA]</scope>
    <source>
        <strain evidence="18 19">DSM 103870</strain>
    </source>
</reference>
<keyword evidence="9 17" id="KW-0812">Transmembrane</keyword>
<keyword evidence="11" id="KW-0443">Lipid metabolism</keyword>
<dbReference type="EC" id="2.7.8.5" evidence="5"/>
<keyword evidence="14" id="KW-1208">Phospholipid metabolism</keyword>
<dbReference type="Pfam" id="PF01066">
    <property type="entry name" value="CDP-OH_P_transf"/>
    <property type="match status" value="1"/>
</dbReference>
<dbReference type="Proteomes" id="UP001429580">
    <property type="component" value="Unassembled WGS sequence"/>
</dbReference>
<evidence type="ECO:0000256" key="15">
    <source>
        <dbReference type="ARBA" id="ARBA00048586"/>
    </source>
</evidence>
<keyword evidence="8 16" id="KW-0808">Transferase</keyword>
<keyword evidence="7" id="KW-0444">Lipid biosynthesis</keyword>
<evidence type="ECO:0000256" key="5">
    <source>
        <dbReference type="ARBA" id="ARBA00013170"/>
    </source>
</evidence>
<dbReference type="RefSeq" id="WP_166947705.1">
    <property type="nucleotide sequence ID" value="NZ_JAASQI010000001.1"/>
</dbReference>
<comment type="caution">
    <text evidence="18">The sequence shown here is derived from an EMBL/GenBank/DDBJ whole genome shotgun (WGS) entry which is preliminary data.</text>
</comment>
<sequence>MTIPNLITILRLLLVPVIVASIGAQAWLAAFVMFVVAGLSDGVDGYIARRFDMRSELGAYLDAFADKALLVSIYVALSVVGVLPGWLAILVVSRDVLILMAIAISWLMTRPVAIRPLLVSKLNTAAQIGFAALTLGSLGLAGAGPAVAAPWLFNAGMASVVGLTLLSAGAYLTLWLRHMAE</sequence>
<name>A0ABX0UVN5_9HYPH</name>
<dbReference type="PANTHER" id="PTHR14269:SF62">
    <property type="entry name" value="CDP-DIACYLGLYCEROL--GLYCEROL-3-PHOSPHATE 3-PHOSPHATIDYLTRANSFERASE 1, CHLOROPLASTIC"/>
    <property type="match status" value="1"/>
</dbReference>
<evidence type="ECO:0000256" key="7">
    <source>
        <dbReference type="ARBA" id="ARBA00022516"/>
    </source>
</evidence>
<evidence type="ECO:0000256" key="12">
    <source>
        <dbReference type="ARBA" id="ARBA00023136"/>
    </source>
</evidence>
<comment type="pathway">
    <text evidence="3">Lipid metabolism.</text>
</comment>
<organism evidence="18 19">
    <name type="scientific">Pseudochelatococcus lubricantis</name>
    <dbReference type="NCBI Taxonomy" id="1538102"/>
    <lineage>
        <taxon>Bacteria</taxon>
        <taxon>Pseudomonadati</taxon>
        <taxon>Pseudomonadota</taxon>
        <taxon>Alphaproteobacteria</taxon>
        <taxon>Hyphomicrobiales</taxon>
        <taxon>Chelatococcaceae</taxon>
        <taxon>Pseudochelatococcus</taxon>
    </lineage>
</organism>
<evidence type="ECO:0000256" key="17">
    <source>
        <dbReference type="SAM" id="Phobius"/>
    </source>
</evidence>
<evidence type="ECO:0000256" key="13">
    <source>
        <dbReference type="ARBA" id="ARBA00023209"/>
    </source>
</evidence>
<comment type="pathway">
    <text evidence="2">Phospholipid metabolism; phosphatidylglycerol biosynthesis; phosphatidylglycerol from CDP-diacylglycerol: step 1/2.</text>
</comment>
<feature type="transmembrane region" description="Helical" evidence="17">
    <location>
        <begin position="155"/>
        <end position="176"/>
    </location>
</feature>
<dbReference type="InterPro" id="IPR004570">
    <property type="entry name" value="Phosphatidylglycerol_P_synth"/>
</dbReference>
<keyword evidence="19" id="KW-1185">Reference proteome</keyword>
<comment type="similarity">
    <text evidence="4 16">Belongs to the CDP-alcohol phosphatidyltransferase class-I family.</text>
</comment>
<evidence type="ECO:0000256" key="14">
    <source>
        <dbReference type="ARBA" id="ARBA00023264"/>
    </source>
</evidence>
<feature type="transmembrane region" description="Helical" evidence="17">
    <location>
        <begin position="128"/>
        <end position="149"/>
    </location>
</feature>
<feature type="transmembrane region" description="Helical" evidence="17">
    <location>
        <begin position="59"/>
        <end position="80"/>
    </location>
</feature>
<comment type="catalytic activity">
    <reaction evidence="15">
        <text>a CDP-1,2-diacyl-sn-glycerol + sn-glycerol 3-phosphate = a 1,2-diacyl-sn-glycero-3-phospho-(1'-sn-glycero-3'-phosphate) + CMP + H(+)</text>
        <dbReference type="Rhea" id="RHEA:12593"/>
        <dbReference type="ChEBI" id="CHEBI:15378"/>
        <dbReference type="ChEBI" id="CHEBI:57597"/>
        <dbReference type="ChEBI" id="CHEBI:58332"/>
        <dbReference type="ChEBI" id="CHEBI:60110"/>
        <dbReference type="ChEBI" id="CHEBI:60377"/>
        <dbReference type="EC" id="2.7.8.5"/>
    </reaction>
</comment>
<dbReference type="InterPro" id="IPR043130">
    <property type="entry name" value="CDP-OH_PTrfase_TM_dom"/>
</dbReference>
<evidence type="ECO:0000256" key="9">
    <source>
        <dbReference type="ARBA" id="ARBA00022692"/>
    </source>
</evidence>
<accession>A0ABX0UVN5</accession>
<evidence type="ECO:0000256" key="10">
    <source>
        <dbReference type="ARBA" id="ARBA00022989"/>
    </source>
</evidence>
<evidence type="ECO:0000256" key="3">
    <source>
        <dbReference type="ARBA" id="ARBA00005189"/>
    </source>
</evidence>
<evidence type="ECO:0000256" key="16">
    <source>
        <dbReference type="RuleBase" id="RU003750"/>
    </source>
</evidence>
<evidence type="ECO:0000256" key="2">
    <source>
        <dbReference type="ARBA" id="ARBA00005042"/>
    </source>
</evidence>
<evidence type="ECO:0000256" key="6">
    <source>
        <dbReference type="ARBA" id="ARBA00014944"/>
    </source>
</evidence>
<dbReference type="Gene3D" id="1.20.120.1760">
    <property type="match status" value="1"/>
</dbReference>
<comment type="subcellular location">
    <subcellularLocation>
        <location evidence="1">Membrane</location>
        <topology evidence="1">Multi-pass membrane protein</topology>
    </subcellularLocation>
</comment>
<gene>
    <name evidence="18" type="ORF">FHS82_000137</name>
</gene>
<dbReference type="PIRSF" id="PIRSF000847">
    <property type="entry name" value="Phos_ph_gly_syn"/>
    <property type="match status" value="1"/>
</dbReference>
<dbReference type="PANTHER" id="PTHR14269">
    <property type="entry name" value="CDP-DIACYLGLYCEROL--GLYCEROL-3-PHOSPHATE 3-PHOSPHATIDYLTRANSFERASE-RELATED"/>
    <property type="match status" value="1"/>
</dbReference>
<dbReference type="PROSITE" id="PS00379">
    <property type="entry name" value="CDP_ALCOHOL_P_TRANSF"/>
    <property type="match status" value="1"/>
</dbReference>
<dbReference type="InterPro" id="IPR048254">
    <property type="entry name" value="CDP_ALCOHOL_P_TRANSF_CS"/>
</dbReference>
<dbReference type="InterPro" id="IPR000462">
    <property type="entry name" value="CDP-OH_P_trans"/>
</dbReference>
<evidence type="ECO:0000256" key="8">
    <source>
        <dbReference type="ARBA" id="ARBA00022679"/>
    </source>
</evidence>
<evidence type="ECO:0000256" key="1">
    <source>
        <dbReference type="ARBA" id="ARBA00004141"/>
    </source>
</evidence>
<keyword evidence="12 17" id="KW-0472">Membrane</keyword>
<evidence type="ECO:0000256" key="4">
    <source>
        <dbReference type="ARBA" id="ARBA00010441"/>
    </source>
</evidence>